<keyword evidence="10" id="KW-0915">Sodium</keyword>
<feature type="binding site" evidence="10">
    <location>
        <position position="75"/>
    </location>
    <ligand>
        <name>Na(+)</name>
        <dbReference type="ChEBI" id="CHEBI:29101"/>
        <note>structural</note>
    </ligand>
</feature>
<dbReference type="Pfam" id="PF02537">
    <property type="entry name" value="CRCB"/>
    <property type="match status" value="1"/>
</dbReference>
<dbReference type="InterPro" id="IPR003691">
    <property type="entry name" value="FluC"/>
</dbReference>
<evidence type="ECO:0000256" key="1">
    <source>
        <dbReference type="ARBA" id="ARBA00004651"/>
    </source>
</evidence>
<feature type="binding site" evidence="10">
    <location>
        <position position="78"/>
    </location>
    <ligand>
        <name>Na(+)</name>
        <dbReference type="ChEBI" id="CHEBI:29101"/>
        <note>structural</note>
    </ligand>
</feature>
<dbReference type="GO" id="GO:0046872">
    <property type="term" value="F:metal ion binding"/>
    <property type="evidence" value="ECO:0007669"/>
    <property type="project" value="UniProtKB-KW"/>
</dbReference>
<keyword evidence="5 10" id="KW-0472">Membrane</keyword>
<feature type="transmembrane region" description="Helical" evidence="10">
    <location>
        <begin position="64"/>
        <end position="84"/>
    </location>
</feature>
<comment type="catalytic activity">
    <reaction evidence="8">
        <text>fluoride(in) = fluoride(out)</text>
        <dbReference type="Rhea" id="RHEA:76159"/>
        <dbReference type="ChEBI" id="CHEBI:17051"/>
    </reaction>
    <physiologicalReaction direction="left-to-right" evidence="8">
        <dbReference type="Rhea" id="RHEA:76160"/>
    </physiologicalReaction>
</comment>
<protein>
    <recommendedName>
        <fullName evidence="10">Fluoride-specific ion channel FluC</fullName>
    </recommendedName>
</protein>
<feature type="transmembrane region" description="Helical" evidence="10">
    <location>
        <begin position="96"/>
        <end position="118"/>
    </location>
</feature>
<evidence type="ECO:0000313" key="11">
    <source>
        <dbReference type="EMBL" id="TNJ67145.1"/>
    </source>
</evidence>
<dbReference type="NCBIfam" id="TIGR00494">
    <property type="entry name" value="crcB"/>
    <property type="match status" value="1"/>
</dbReference>
<dbReference type="HAMAP" id="MF_00454">
    <property type="entry name" value="FluC"/>
    <property type="match status" value="1"/>
</dbReference>
<dbReference type="PANTHER" id="PTHR28259">
    <property type="entry name" value="FLUORIDE EXPORT PROTEIN 1-RELATED"/>
    <property type="match status" value="1"/>
</dbReference>
<dbReference type="EMBL" id="VDCQ01000006">
    <property type="protein sequence ID" value="TNJ67145.1"/>
    <property type="molecule type" value="Genomic_DNA"/>
</dbReference>
<evidence type="ECO:0000256" key="7">
    <source>
        <dbReference type="ARBA" id="ARBA00035120"/>
    </source>
</evidence>
<comment type="caution">
    <text evidence="11">The sequence shown here is derived from an EMBL/GenBank/DDBJ whole genome shotgun (WGS) entry which is preliminary data.</text>
</comment>
<keyword evidence="10" id="KW-0813">Transport</keyword>
<evidence type="ECO:0000256" key="5">
    <source>
        <dbReference type="ARBA" id="ARBA00023136"/>
    </source>
</evidence>
<gene>
    <name evidence="10 11" type="primary">crcB</name>
    <name evidence="10" type="synonym">fluC</name>
    <name evidence="11" type="ORF">FE784_06265</name>
</gene>
<accession>A0A5C4TDZ7</accession>
<dbReference type="Proteomes" id="UP000307943">
    <property type="component" value="Unassembled WGS sequence"/>
</dbReference>
<dbReference type="RefSeq" id="WP_139601280.1">
    <property type="nucleotide sequence ID" value="NZ_VDCQ01000006.1"/>
</dbReference>
<evidence type="ECO:0000256" key="8">
    <source>
        <dbReference type="ARBA" id="ARBA00035585"/>
    </source>
</evidence>
<comment type="similarity">
    <text evidence="7 10">Belongs to the fluoride channel Fluc/FEX (TC 1.A.43) family.</text>
</comment>
<keyword evidence="3 10" id="KW-0812">Transmembrane</keyword>
<dbReference type="GO" id="GO:0140114">
    <property type="term" value="P:cellular detoxification of fluoride"/>
    <property type="evidence" value="ECO:0007669"/>
    <property type="project" value="UniProtKB-UniRule"/>
</dbReference>
<sequence>MIYIYVGIAGVLGALCRYAAGLAANHLAAALWLPVATLLCNYSGSFALGWLSSGGAARMRLSDTGRIAVTSGFVGSYTTFSSFSAETVHLLQSGEIVAALSYVMISLWGGLLLAWLGIKIGERKAAEGGVV</sequence>
<evidence type="ECO:0000256" key="6">
    <source>
        <dbReference type="ARBA" id="ARBA00023303"/>
    </source>
</evidence>
<organism evidence="11 12">
    <name type="scientific">Paenibacillus hemerocallicola</name>
    <dbReference type="NCBI Taxonomy" id="1172614"/>
    <lineage>
        <taxon>Bacteria</taxon>
        <taxon>Bacillati</taxon>
        <taxon>Bacillota</taxon>
        <taxon>Bacilli</taxon>
        <taxon>Bacillales</taxon>
        <taxon>Paenibacillaceae</taxon>
        <taxon>Paenibacillus</taxon>
    </lineage>
</organism>
<evidence type="ECO:0000256" key="2">
    <source>
        <dbReference type="ARBA" id="ARBA00022475"/>
    </source>
</evidence>
<reference evidence="11 12" key="1">
    <citation type="submission" date="2019-05" db="EMBL/GenBank/DDBJ databases">
        <title>We sequenced the genome of Paenibacillus hemerocallicola KCTC 33185 for further insight into its adaptation and study the phylogeny of Paenibacillus.</title>
        <authorList>
            <person name="Narsing Rao M.P."/>
        </authorList>
    </citation>
    <scope>NUCLEOTIDE SEQUENCE [LARGE SCALE GENOMIC DNA]</scope>
    <source>
        <strain evidence="11 12">KCTC 33185</strain>
    </source>
</reference>
<evidence type="ECO:0000256" key="4">
    <source>
        <dbReference type="ARBA" id="ARBA00022989"/>
    </source>
</evidence>
<evidence type="ECO:0000256" key="10">
    <source>
        <dbReference type="HAMAP-Rule" id="MF_00454"/>
    </source>
</evidence>
<dbReference type="GO" id="GO:0062054">
    <property type="term" value="F:fluoride channel activity"/>
    <property type="evidence" value="ECO:0007669"/>
    <property type="project" value="UniProtKB-UniRule"/>
</dbReference>
<comment type="subcellular location">
    <subcellularLocation>
        <location evidence="1 10">Cell membrane</location>
        <topology evidence="1 10">Multi-pass membrane protein</topology>
    </subcellularLocation>
</comment>
<proteinExistence type="inferred from homology"/>
<feature type="transmembrane region" description="Helical" evidence="10">
    <location>
        <begin position="29"/>
        <end position="52"/>
    </location>
</feature>
<dbReference type="GO" id="GO:0005886">
    <property type="term" value="C:plasma membrane"/>
    <property type="evidence" value="ECO:0007669"/>
    <property type="project" value="UniProtKB-SubCell"/>
</dbReference>
<name>A0A5C4TDZ7_9BACL</name>
<dbReference type="OrthoDB" id="9799631at2"/>
<dbReference type="AlphaFoldDB" id="A0A5C4TDZ7"/>
<keyword evidence="12" id="KW-1185">Reference proteome</keyword>
<keyword evidence="6 10" id="KW-0407">Ion channel</keyword>
<evidence type="ECO:0000256" key="3">
    <source>
        <dbReference type="ARBA" id="ARBA00022692"/>
    </source>
</evidence>
<keyword evidence="4 10" id="KW-1133">Transmembrane helix</keyword>
<dbReference type="PANTHER" id="PTHR28259:SF1">
    <property type="entry name" value="FLUORIDE EXPORT PROTEIN 1-RELATED"/>
    <property type="match status" value="1"/>
</dbReference>
<evidence type="ECO:0000256" key="9">
    <source>
        <dbReference type="ARBA" id="ARBA00049940"/>
    </source>
</evidence>
<comment type="function">
    <text evidence="9 10">Fluoride-specific ion channel. Important for reducing fluoride concentration in the cell, thus reducing its toxicity.</text>
</comment>
<comment type="activity regulation">
    <text evidence="10">Na(+) is not transported, but it plays an essential structural role and its presence is essential for fluoride channel function.</text>
</comment>
<evidence type="ECO:0000313" key="12">
    <source>
        <dbReference type="Proteomes" id="UP000307943"/>
    </source>
</evidence>
<keyword evidence="2 10" id="KW-1003">Cell membrane</keyword>
<keyword evidence="10" id="KW-0479">Metal-binding</keyword>
<keyword evidence="10" id="KW-0406">Ion transport</keyword>